<accession>A0A017S7W1</accession>
<dbReference type="EMBL" id="KK088434">
    <property type="protein sequence ID" value="EYE92926.1"/>
    <property type="molecule type" value="Genomic_DNA"/>
</dbReference>
<dbReference type="AlphaFoldDB" id="A0A017S7W1"/>
<keyword evidence="1" id="KW-0812">Transmembrane</keyword>
<keyword evidence="3" id="KW-1185">Reference proteome</keyword>
<feature type="transmembrane region" description="Helical" evidence="1">
    <location>
        <begin position="34"/>
        <end position="57"/>
    </location>
</feature>
<dbReference type="HOGENOM" id="CLU_2209488_0_0_1"/>
<dbReference type="Proteomes" id="UP000019804">
    <property type="component" value="Unassembled WGS sequence"/>
</dbReference>
<dbReference type="RefSeq" id="XP_040636614.1">
    <property type="nucleotide sequence ID" value="XM_040777846.1"/>
</dbReference>
<evidence type="ECO:0000256" key="1">
    <source>
        <dbReference type="SAM" id="Phobius"/>
    </source>
</evidence>
<dbReference type="GeneID" id="63692970"/>
<reference evidence="3" key="1">
    <citation type="journal article" date="2014" name="Nat. Commun.">
        <title>Genomic adaptations of the halophilic Dead Sea filamentous fungus Eurotium rubrum.</title>
        <authorList>
            <person name="Kis-Papo T."/>
            <person name="Weig A.R."/>
            <person name="Riley R."/>
            <person name="Persoh D."/>
            <person name="Salamov A."/>
            <person name="Sun H."/>
            <person name="Lipzen A."/>
            <person name="Wasser S.P."/>
            <person name="Rambold G."/>
            <person name="Grigoriev I.V."/>
            <person name="Nevo E."/>
        </authorList>
    </citation>
    <scope>NUCLEOTIDE SEQUENCE [LARGE SCALE GENOMIC DNA]</scope>
    <source>
        <strain evidence="3">CBS 135680</strain>
    </source>
</reference>
<evidence type="ECO:0000313" key="2">
    <source>
        <dbReference type="EMBL" id="EYE92926.1"/>
    </source>
</evidence>
<gene>
    <name evidence="2" type="ORF">EURHEDRAFT_171335</name>
</gene>
<evidence type="ECO:0000313" key="3">
    <source>
        <dbReference type="Proteomes" id="UP000019804"/>
    </source>
</evidence>
<protein>
    <submittedName>
        <fullName evidence="2">Uncharacterized protein</fullName>
    </submittedName>
</protein>
<name>A0A017S7W1_ASPRC</name>
<organism evidence="2 3">
    <name type="scientific">Aspergillus ruber (strain CBS 135680)</name>
    <dbReference type="NCBI Taxonomy" id="1388766"/>
    <lineage>
        <taxon>Eukaryota</taxon>
        <taxon>Fungi</taxon>
        <taxon>Dikarya</taxon>
        <taxon>Ascomycota</taxon>
        <taxon>Pezizomycotina</taxon>
        <taxon>Eurotiomycetes</taxon>
        <taxon>Eurotiomycetidae</taxon>
        <taxon>Eurotiales</taxon>
        <taxon>Aspergillaceae</taxon>
        <taxon>Aspergillus</taxon>
        <taxon>Aspergillus subgen. Aspergillus</taxon>
    </lineage>
</organism>
<keyword evidence="1" id="KW-1133">Transmembrane helix</keyword>
<proteinExistence type="predicted"/>
<sequence length="107" mass="12669">MGKGKNIPWVTLGLNFDGFENGFWTREMITLLSFFFWVFFPLLFFWCWVGGLCWMIHSFDTLLLEYMYIHGHGVQTFLWFLSTSRSAEYSDDSSRPKTHYTVVLCTP</sequence>
<keyword evidence="1" id="KW-0472">Membrane</keyword>